<keyword evidence="3" id="KW-0813">Transport</keyword>
<evidence type="ECO:0000256" key="9">
    <source>
        <dbReference type="ARBA" id="ARBA00023136"/>
    </source>
</evidence>
<evidence type="ECO:0000256" key="7">
    <source>
        <dbReference type="ARBA" id="ARBA00022927"/>
    </source>
</evidence>
<dbReference type="PANTHER" id="PTHR33446:SF2">
    <property type="entry name" value="PROTEIN TONB"/>
    <property type="match status" value="1"/>
</dbReference>
<evidence type="ECO:0000259" key="11">
    <source>
        <dbReference type="PROSITE" id="PS52015"/>
    </source>
</evidence>
<name>A0ABU9PP65_9BURK</name>
<evidence type="ECO:0000256" key="1">
    <source>
        <dbReference type="ARBA" id="ARBA00004383"/>
    </source>
</evidence>
<dbReference type="InterPro" id="IPR006260">
    <property type="entry name" value="TonB/TolA_C"/>
</dbReference>
<accession>A0ABU9PP65</accession>
<dbReference type="PROSITE" id="PS52015">
    <property type="entry name" value="TONB_CTD"/>
    <property type="match status" value="1"/>
</dbReference>
<evidence type="ECO:0000256" key="4">
    <source>
        <dbReference type="ARBA" id="ARBA00022475"/>
    </source>
</evidence>
<dbReference type="InterPro" id="IPR051045">
    <property type="entry name" value="TonB-dependent_transducer"/>
</dbReference>
<comment type="subcellular location">
    <subcellularLocation>
        <location evidence="1">Cell inner membrane</location>
        <topology evidence="1">Single-pass membrane protein</topology>
        <orientation evidence="1">Periplasmic side</orientation>
    </subcellularLocation>
</comment>
<comment type="caution">
    <text evidence="12">The sequence shown here is derived from an EMBL/GenBank/DDBJ whole genome shotgun (WGS) entry which is preliminary data.</text>
</comment>
<proteinExistence type="inferred from homology"/>
<dbReference type="NCBIfam" id="TIGR01352">
    <property type="entry name" value="tonB_Cterm"/>
    <property type="match status" value="1"/>
</dbReference>
<sequence>MSMFYVNRNMIAALPSASLLVFLLFGMISTVRPLKPKYDEPIKLELVEMPAPVPAPVSPKTEARLEAAAPQRPQPPLPPQPPKQVQPEPAHALQPPTPASPIATPAPALQAPAAAAEPASPLKPPEPAPVVAAKPNADGEYIARIRSYLNSIKRYPSGREASQLRPEGTVKIWFVLRRDGSLVDCGIEQSSNSTLLDEAARKTVSRASFPGFPEQFTADQETHRFSVDLQFRPAN</sequence>
<dbReference type="Proteomes" id="UP001495910">
    <property type="component" value="Unassembled WGS sequence"/>
</dbReference>
<keyword evidence="7" id="KW-0653">Protein transport</keyword>
<keyword evidence="8" id="KW-1133">Transmembrane helix</keyword>
<evidence type="ECO:0000256" key="3">
    <source>
        <dbReference type="ARBA" id="ARBA00022448"/>
    </source>
</evidence>
<keyword evidence="4" id="KW-1003">Cell membrane</keyword>
<protein>
    <submittedName>
        <fullName evidence="12">Energy transducer TonB</fullName>
    </submittedName>
</protein>
<keyword evidence="5" id="KW-0997">Cell inner membrane</keyword>
<evidence type="ECO:0000313" key="13">
    <source>
        <dbReference type="Proteomes" id="UP001495910"/>
    </source>
</evidence>
<feature type="domain" description="TonB C-terminal" evidence="11">
    <location>
        <begin position="140"/>
        <end position="235"/>
    </location>
</feature>
<feature type="compositionally biased region" description="Low complexity" evidence="10">
    <location>
        <begin position="100"/>
        <end position="120"/>
    </location>
</feature>
<keyword evidence="13" id="KW-1185">Reference proteome</keyword>
<dbReference type="Pfam" id="PF03544">
    <property type="entry name" value="TonB_C"/>
    <property type="match status" value="1"/>
</dbReference>
<keyword evidence="6" id="KW-0812">Transmembrane</keyword>
<evidence type="ECO:0000256" key="10">
    <source>
        <dbReference type="SAM" id="MobiDB-lite"/>
    </source>
</evidence>
<gene>
    <name evidence="12" type="ORF">V8G57_00180</name>
</gene>
<dbReference type="PANTHER" id="PTHR33446">
    <property type="entry name" value="PROTEIN TONB-RELATED"/>
    <property type="match status" value="1"/>
</dbReference>
<dbReference type="SUPFAM" id="SSF74653">
    <property type="entry name" value="TolA/TonB C-terminal domain"/>
    <property type="match status" value="1"/>
</dbReference>
<evidence type="ECO:0000313" key="12">
    <source>
        <dbReference type="EMBL" id="MEM4985792.1"/>
    </source>
</evidence>
<keyword evidence="9" id="KW-0472">Membrane</keyword>
<dbReference type="RefSeq" id="WP_342827701.1">
    <property type="nucleotide sequence ID" value="NZ_JBANDC010000001.1"/>
</dbReference>
<dbReference type="InterPro" id="IPR037682">
    <property type="entry name" value="TonB_C"/>
</dbReference>
<feature type="region of interest" description="Disordered" evidence="10">
    <location>
        <begin position="55"/>
        <end position="131"/>
    </location>
</feature>
<evidence type="ECO:0000256" key="2">
    <source>
        <dbReference type="ARBA" id="ARBA00006555"/>
    </source>
</evidence>
<evidence type="ECO:0000256" key="5">
    <source>
        <dbReference type="ARBA" id="ARBA00022519"/>
    </source>
</evidence>
<reference evidence="12 13" key="1">
    <citation type="submission" date="2024-02" db="EMBL/GenBank/DDBJ databases">
        <title>Draft genome sequence of Collimonas sp. strain H4R21, an effective mineral-weathering bacterial strain isolated from the beech rhizosphere.</title>
        <authorList>
            <person name="Morin E."/>
            <person name="Uroz S."/>
            <person name="Leveau J.H.J."/>
            <person name="Kumar R."/>
            <person name="Rey M.W."/>
            <person name="Pham J."/>
        </authorList>
    </citation>
    <scope>NUCLEOTIDE SEQUENCE [LARGE SCALE GENOMIC DNA]</scope>
    <source>
        <strain evidence="12 13">H4R21</strain>
    </source>
</reference>
<evidence type="ECO:0000256" key="8">
    <source>
        <dbReference type="ARBA" id="ARBA00022989"/>
    </source>
</evidence>
<organism evidence="12 13">
    <name type="scientific">Collimonas rhizosphaerae</name>
    <dbReference type="NCBI Taxonomy" id="3126357"/>
    <lineage>
        <taxon>Bacteria</taxon>
        <taxon>Pseudomonadati</taxon>
        <taxon>Pseudomonadota</taxon>
        <taxon>Betaproteobacteria</taxon>
        <taxon>Burkholderiales</taxon>
        <taxon>Oxalobacteraceae</taxon>
        <taxon>Collimonas</taxon>
    </lineage>
</organism>
<feature type="compositionally biased region" description="Pro residues" evidence="10">
    <location>
        <begin position="72"/>
        <end position="84"/>
    </location>
</feature>
<comment type="similarity">
    <text evidence="2">Belongs to the TonB family.</text>
</comment>
<dbReference type="EMBL" id="JBANDC010000001">
    <property type="protein sequence ID" value="MEM4985792.1"/>
    <property type="molecule type" value="Genomic_DNA"/>
</dbReference>
<evidence type="ECO:0000256" key="6">
    <source>
        <dbReference type="ARBA" id="ARBA00022692"/>
    </source>
</evidence>
<dbReference type="Gene3D" id="3.30.1150.10">
    <property type="match status" value="1"/>
</dbReference>